<protein>
    <submittedName>
        <fullName evidence="2">Nucleotide pyrophosphohydrolase</fullName>
    </submittedName>
</protein>
<dbReference type="PANTHER" id="PTHR42692:SF1">
    <property type="entry name" value="NUCLEOTIDE PYROPHOSPHOHYDROLASE"/>
    <property type="match status" value="1"/>
</dbReference>
<evidence type="ECO:0000259" key="1">
    <source>
        <dbReference type="Pfam" id="PF03819"/>
    </source>
</evidence>
<sequence length="122" mass="13700">MGESKIAGKPLAQKSLADIQREVDAYISQFKEGYFSPLALLARMAEEVGELAREVNHTYGEKPKKADEADNSVEMELGDVLFIVLCFANSLGIDLTEAHNRVMHKFNTRDANRWTKKDTVEP</sequence>
<organism evidence="2 3">
    <name type="scientific">Cohnella thailandensis</name>
    <dbReference type="NCBI Taxonomy" id="557557"/>
    <lineage>
        <taxon>Bacteria</taxon>
        <taxon>Bacillati</taxon>
        <taxon>Bacillota</taxon>
        <taxon>Bacilli</taxon>
        <taxon>Bacillales</taxon>
        <taxon>Paenibacillaceae</taxon>
        <taxon>Cohnella</taxon>
    </lineage>
</organism>
<accession>A0A841SWN2</accession>
<dbReference type="SUPFAM" id="SSF101386">
    <property type="entry name" value="all-alpha NTP pyrophosphatases"/>
    <property type="match status" value="1"/>
</dbReference>
<keyword evidence="3" id="KW-1185">Reference proteome</keyword>
<dbReference type="Pfam" id="PF03819">
    <property type="entry name" value="MazG"/>
    <property type="match status" value="1"/>
</dbReference>
<dbReference type="Gene3D" id="1.10.287.1080">
    <property type="entry name" value="MazG-like"/>
    <property type="match status" value="1"/>
</dbReference>
<dbReference type="EMBL" id="JACJVQ010000013">
    <property type="protein sequence ID" value="MBB6635359.1"/>
    <property type="molecule type" value="Genomic_DNA"/>
</dbReference>
<evidence type="ECO:0000313" key="3">
    <source>
        <dbReference type="Proteomes" id="UP000535838"/>
    </source>
</evidence>
<comment type="caution">
    <text evidence="2">The sequence shown here is derived from an EMBL/GenBank/DDBJ whole genome shotgun (WGS) entry which is preliminary data.</text>
</comment>
<dbReference type="AlphaFoldDB" id="A0A841SWN2"/>
<proteinExistence type="predicted"/>
<name>A0A841SWN2_9BACL</name>
<dbReference type="GO" id="GO:0016787">
    <property type="term" value="F:hydrolase activity"/>
    <property type="evidence" value="ECO:0007669"/>
    <property type="project" value="UniProtKB-KW"/>
</dbReference>
<dbReference type="CDD" id="cd11531">
    <property type="entry name" value="NTP-PPase_BsYpjD"/>
    <property type="match status" value="1"/>
</dbReference>
<evidence type="ECO:0000313" key="2">
    <source>
        <dbReference type="EMBL" id="MBB6635359.1"/>
    </source>
</evidence>
<dbReference type="RefSeq" id="WP_185120595.1">
    <property type="nucleotide sequence ID" value="NZ_JACJVQ010000013.1"/>
</dbReference>
<gene>
    <name evidence="2" type="ORF">H7B67_14665</name>
</gene>
<dbReference type="PIRSF" id="PIRSF029904">
    <property type="entry name" value="UCP029904_pph"/>
    <property type="match status" value="1"/>
</dbReference>
<reference evidence="2 3" key="1">
    <citation type="submission" date="2020-08" db="EMBL/GenBank/DDBJ databases">
        <title>Cohnella phylogeny.</title>
        <authorList>
            <person name="Dunlap C."/>
        </authorList>
    </citation>
    <scope>NUCLEOTIDE SEQUENCE [LARGE SCALE GENOMIC DNA]</scope>
    <source>
        <strain evidence="2 3">DSM 25241</strain>
    </source>
</reference>
<dbReference type="Proteomes" id="UP000535838">
    <property type="component" value="Unassembled WGS sequence"/>
</dbReference>
<dbReference type="InterPro" id="IPR047046">
    <property type="entry name" value="YpjD/YvdC"/>
</dbReference>
<dbReference type="InterPro" id="IPR012359">
    <property type="entry name" value="MazG-related_YpjD"/>
</dbReference>
<dbReference type="InterPro" id="IPR004518">
    <property type="entry name" value="MazG-like_dom"/>
</dbReference>
<keyword evidence="2" id="KW-0378">Hydrolase</keyword>
<dbReference type="PANTHER" id="PTHR42692">
    <property type="entry name" value="NUCLEOTIDE PYROPHOSPHOHYDROLASE"/>
    <property type="match status" value="1"/>
</dbReference>
<feature type="domain" description="NTP pyrophosphohydrolase MazG-like" evidence="1">
    <location>
        <begin position="35"/>
        <end position="114"/>
    </location>
</feature>